<protein>
    <submittedName>
        <fullName evidence="1">CoA transferase</fullName>
    </submittedName>
</protein>
<proteinExistence type="predicted"/>
<dbReference type="Gene3D" id="3.40.50.10540">
    <property type="entry name" value="Crotonobetainyl-coa:carnitine coa-transferase, domain 1"/>
    <property type="match status" value="1"/>
</dbReference>
<dbReference type="InterPro" id="IPR050509">
    <property type="entry name" value="CoA-transferase_III"/>
</dbReference>
<name>A0A2N0ZKX4_9BACI</name>
<gene>
    <name evidence="1" type="ORF">CWS20_03960</name>
</gene>
<evidence type="ECO:0000313" key="1">
    <source>
        <dbReference type="EMBL" id="PKG30157.1"/>
    </source>
</evidence>
<keyword evidence="2" id="KW-1185">Reference proteome</keyword>
<organism evidence="1 2">
    <name type="scientific">Cytobacillus horneckiae</name>
    <dbReference type="NCBI Taxonomy" id="549687"/>
    <lineage>
        <taxon>Bacteria</taxon>
        <taxon>Bacillati</taxon>
        <taxon>Bacillota</taxon>
        <taxon>Bacilli</taxon>
        <taxon>Bacillales</taxon>
        <taxon>Bacillaceae</taxon>
        <taxon>Cytobacillus</taxon>
    </lineage>
</organism>
<dbReference type="Proteomes" id="UP000233343">
    <property type="component" value="Unassembled WGS sequence"/>
</dbReference>
<dbReference type="AlphaFoldDB" id="A0A2N0ZKX4"/>
<keyword evidence="1" id="KW-0808">Transferase</keyword>
<dbReference type="InterPro" id="IPR003673">
    <property type="entry name" value="CoA-Trfase_fam_III"/>
</dbReference>
<dbReference type="PANTHER" id="PTHR48228">
    <property type="entry name" value="SUCCINYL-COA--D-CITRAMALATE COA-TRANSFERASE"/>
    <property type="match status" value="1"/>
</dbReference>
<dbReference type="SUPFAM" id="SSF89796">
    <property type="entry name" value="CoA-transferase family III (CaiB/BaiF)"/>
    <property type="match status" value="1"/>
</dbReference>
<dbReference type="InterPro" id="IPR044855">
    <property type="entry name" value="CoA-Trfase_III_dom3_sf"/>
</dbReference>
<dbReference type="PANTHER" id="PTHR48228:SF5">
    <property type="entry name" value="ALPHA-METHYLACYL-COA RACEMASE"/>
    <property type="match status" value="1"/>
</dbReference>
<dbReference type="InterPro" id="IPR023606">
    <property type="entry name" value="CoA-Trfase_III_dom_1_sf"/>
</dbReference>
<dbReference type="GO" id="GO:0016740">
    <property type="term" value="F:transferase activity"/>
    <property type="evidence" value="ECO:0007669"/>
    <property type="project" value="UniProtKB-KW"/>
</dbReference>
<dbReference type="Pfam" id="PF02515">
    <property type="entry name" value="CoA_transf_3"/>
    <property type="match status" value="1"/>
</dbReference>
<dbReference type="EMBL" id="PISD01000008">
    <property type="protein sequence ID" value="PKG30157.1"/>
    <property type="molecule type" value="Genomic_DNA"/>
</dbReference>
<reference evidence="1 2" key="1">
    <citation type="journal article" date="2010" name="Int. J. Syst. Evol. Microbiol.">
        <title>Bacillus horneckiae sp. nov., isolated from a spacecraft-assembly clean room.</title>
        <authorList>
            <person name="Vaishampayan P."/>
            <person name="Probst A."/>
            <person name="Krishnamurthi S."/>
            <person name="Ghosh S."/>
            <person name="Osman S."/>
            <person name="McDowall A."/>
            <person name="Ruckmani A."/>
            <person name="Mayilraj S."/>
            <person name="Venkateswaran K."/>
        </authorList>
    </citation>
    <scope>NUCLEOTIDE SEQUENCE [LARGE SCALE GENOMIC DNA]</scope>
    <source>
        <strain evidence="2">1PO1SC</strain>
    </source>
</reference>
<evidence type="ECO:0000313" key="2">
    <source>
        <dbReference type="Proteomes" id="UP000233343"/>
    </source>
</evidence>
<comment type="caution">
    <text evidence="1">The sequence shown here is derived from an EMBL/GenBank/DDBJ whole genome shotgun (WGS) entry which is preliminary data.</text>
</comment>
<dbReference type="Gene3D" id="3.30.1540.10">
    <property type="entry name" value="formyl-coa transferase, domain 3"/>
    <property type="match status" value="1"/>
</dbReference>
<sequence length="407" mass="45566">MIQLSLALESLRVLDLTRLLPGPFSTMLLADYGAEVIKIEDTGTGDYVREMKPKIGENSALFQSVNRNKKSICLDLKTEQGKEILLKLVEKADVLVESFRPGVMERLGIGYDVLKQVNQRLIYCAITGYGQTGPYSKKPGHDINYISYAGILEYMGVSDRKPIVPPVQLADLGGGALMGTIGILMALIERESSGKGQFVDISMMDGALSLFQVLLPAFLASKEQPKRGEHFLAGGRANYEVYQTKDGLYLSVGSTELKFWKRFCETIGREDFIQKIHAPIKEQDSMKEEIQSIIIKKSRQEWLGIFDRVETCVSPVNRLEDLEKDPQFIERKMFQTYRDAENDEVKLISPPIMLSETPGVIRNLAPKLGEHTNEILSDIGFSDQQIEVLLNQHIIKNRASESASKTG</sequence>
<accession>A0A2N0ZKX4</accession>